<dbReference type="Proteomes" id="UP000054538">
    <property type="component" value="Unassembled WGS sequence"/>
</dbReference>
<sequence length="263" mass="28288">MVEKTLSSGTLNLKFMQNARRTQQLSRVEPEQAYVKDDAEWQVPAETREAWGLSAYHGEKAGSITYETSYLPFLFPSLHDTHVAAEASYLSPQNAIRPRGRRAFNKRGEEITQQVSSSTTDAAPPENTASLDPDAGEHTKNIRLHSISAVGKSAAAARQVKKSSKDPSKDAKAIIFDTTGVGIDLRQSSKPGIVAAPSSSAFIRPAGVEAPAKFTKHSGSMNSTDGAQSSAGATDPGKVKVKRSRPLGDKDKPKKKTKLTLIE</sequence>
<reference evidence="2 3" key="1">
    <citation type="submission" date="2014-04" db="EMBL/GenBank/DDBJ databases">
        <authorList>
            <consortium name="DOE Joint Genome Institute"/>
            <person name="Kuo A."/>
            <person name="Kohler A."/>
            <person name="Jargeat P."/>
            <person name="Nagy L.G."/>
            <person name="Floudas D."/>
            <person name="Copeland A."/>
            <person name="Barry K.W."/>
            <person name="Cichocki N."/>
            <person name="Veneault-Fourrey C."/>
            <person name="LaButti K."/>
            <person name="Lindquist E.A."/>
            <person name="Lipzen A."/>
            <person name="Lundell T."/>
            <person name="Morin E."/>
            <person name="Murat C."/>
            <person name="Sun H."/>
            <person name="Tunlid A."/>
            <person name="Henrissat B."/>
            <person name="Grigoriev I.V."/>
            <person name="Hibbett D.S."/>
            <person name="Martin F."/>
            <person name="Nordberg H.P."/>
            <person name="Cantor M.N."/>
            <person name="Hua S.X."/>
        </authorList>
    </citation>
    <scope>NUCLEOTIDE SEQUENCE [LARGE SCALE GENOMIC DNA]</scope>
    <source>
        <strain evidence="2 3">Ve08.2h10</strain>
    </source>
</reference>
<feature type="compositionally biased region" description="Polar residues" evidence="1">
    <location>
        <begin position="111"/>
        <end position="121"/>
    </location>
</feature>
<dbReference type="AlphaFoldDB" id="A0A0D0E126"/>
<name>A0A0D0E126_9AGAM</name>
<gene>
    <name evidence="2" type="ORF">PAXRUDRAFT_233730</name>
</gene>
<evidence type="ECO:0000256" key="1">
    <source>
        <dbReference type="SAM" id="MobiDB-lite"/>
    </source>
</evidence>
<proteinExistence type="predicted"/>
<feature type="region of interest" description="Disordered" evidence="1">
    <location>
        <begin position="110"/>
        <end position="136"/>
    </location>
</feature>
<evidence type="ECO:0000313" key="3">
    <source>
        <dbReference type="Proteomes" id="UP000054538"/>
    </source>
</evidence>
<keyword evidence="3" id="KW-1185">Reference proteome</keyword>
<organism evidence="2 3">
    <name type="scientific">Paxillus rubicundulus Ve08.2h10</name>
    <dbReference type="NCBI Taxonomy" id="930991"/>
    <lineage>
        <taxon>Eukaryota</taxon>
        <taxon>Fungi</taxon>
        <taxon>Dikarya</taxon>
        <taxon>Basidiomycota</taxon>
        <taxon>Agaricomycotina</taxon>
        <taxon>Agaricomycetes</taxon>
        <taxon>Agaricomycetidae</taxon>
        <taxon>Boletales</taxon>
        <taxon>Paxilineae</taxon>
        <taxon>Paxillaceae</taxon>
        <taxon>Paxillus</taxon>
    </lineage>
</organism>
<feature type="region of interest" description="Disordered" evidence="1">
    <location>
        <begin position="213"/>
        <end position="263"/>
    </location>
</feature>
<reference evidence="3" key="2">
    <citation type="submission" date="2015-01" db="EMBL/GenBank/DDBJ databases">
        <title>Evolutionary Origins and Diversification of the Mycorrhizal Mutualists.</title>
        <authorList>
            <consortium name="DOE Joint Genome Institute"/>
            <consortium name="Mycorrhizal Genomics Consortium"/>
            <person name="Kohler A."/>
            <person name="Kuo A."/>
            <person name="Nagy L.G."/>
            <person name="Floudas D."/>
            <person name="Copeland A."/>
            <person name="Barry K.W."/>
            <person name="Cichocki N."/>
            <person name="Veneault-Fourrey C."/>
            <person name="LaButti K."/>
            <person name="Lindquist E.A."/>
            <person name="Lipzen A."/>
            <person name="Lundell T."/>
            <person name="Morin E."/>
            <person name="Murat C."/>
            <person name="Riley R."/>
            <person name="Ohm R."/>
            <person name="Sun H."/>
            <person name="Tunlid A."/>
            <person name="Henrissat B."/>
            <person name="Grigoriev I.V."/>
            <person name="Hibbett D.S."/>
            <person name="Martin F."/>
        </authorList>
    </citation>
    <scope>NUCLEOTIDE SEQUENCE [LARGE SCALE GENOMIC DNA]</scope>
    <source>
        <strain evidence="3">Ve08.2h10</strain>
    </source>
</reference>
<dbReference type="InParanoid" id="A0A0D0E126"/>
<feature type="compositionally biased region" description="Basic residues" evidence="1">
    <location>
        <begin position="253"/>
        <end position="263"/>
    </location>
</feature>
<evidence type="ECO:0000313" key="2">
    <source>
        <dbReference type="EMBL" id="KIK97321.1"/>
    </source>
</evidence>
<protein>
    <submittedName>
        <fullName evidence="2">Uncharacterized protein</fullName>
    </submittedName>
</protein>
<dbReference type="OrthoDB" id="3251271at2759"/>
<accession>A0A0D0E126</accession>
<dbReference type="HOGENOM" id="CLU_078256_0_0_1"/>
<feature type="compositionally biased region" description="Polar residues" evidence="1">
    <location>
        <begin position="217"/>
        <end position="232"/>
    </location>
</feature>
<dbReference type="EMBL" id="KN824941">
    <property type="protein sequence ID" value="KIK97321.1"/>
    <property type="molecule type" value="Genomic_DNA"/>
</dbReference>